<dbReference type="SUPFAM" id="SSF48371">
    <property type="entry name" value="ARM repeat"/>
    <property type="match status" value="1"/>
</dbReference>
<evidence type="ECO:0000313" key="2">
    <source>
        <dbReference type="EMBL" id="CAL5139483.1"/>
    </source>
</evidence>
<name>A0AAV2TX47_CALDB</name>
<dbReference type="Pfam" id="PF03810">
    <property type="entry name" value="IBN_N"/>
    <property type="match status" value="1"/>
</dbReference>
<accession>A0AAV2TX47</accession>
<dbReference type="InterPro" id="IPR001494">
    <property type="entry name" value="Importin-beta_N"/>
</dbReference>
<dbReference type="EMBL" id="CAXLJL010000601">
    <property type="protein sequence ID" value="CAL5139483.1"/>
    <property type="molecule type" value="Genomic_DNA"/>
</dbReference>
<organism evidence="2 3">
    <name type="scientific">Calicophoron daubneyi</name>
    <name type="common">Rumen fluke</name>
    <name type="synonym">Paramphistomum daubneyi</name>
    <dbReference type="NCBI Taxonomy" id="300641"/>
    <lineage>
        <taxon>Eukaryota</taxon>
        <taxon>Metazoa</taxon>
        <taxon>Spiralia</taxon>
        <taxon>Lophotrochozoa</taxon>
        <taxon>Platyhelminthes</taxon>
        <taxon>Trematoda</taxon>
        <taxon>Digenea</taxon>
        <taxon>Plagiorchiida</taxon>
        <taxon>Pronocephalata</taxon>
        <taxon>Paramphistomoidea</taxon>
        <taxon>Paramphistomidae</taxon>
        <taxon>Calicophoron</taxon>
    </lineage>
</organism>
<proteinExistence type="predicted"/>
<dbReference type="AlphaFoldDB" id="A0AAV2TX47"/>
<dbReference type="InterPro" id="IPR011989">
    <property type="entry name" value="ARM-like"/>
</dbReference>
<dbReference type="Gene3D" id="1.25.10.10">
    <property type="entry name" value="Leucine-rich Repeat Variant"/>
    <property type="match status" value="2"/>
</dbReference>
<dbReference type="GO" id="GO:0006886">
    <property type="term" value="P:intracellular protein transport"/>
    <property type="evidence" value="ECO:0007669"/>
    <property type="project" value="InterPro"/>
</dbReference>
<dbReference type="Proteomes" id="UP001497525">
    <property type="component" value="Unassembled WGS sequence"/>
</dbReference>
<gene>
    <name evidence="2" type="ORF">CDAUBV1_LOCUS14517</name>
</gene>
<protein>
    <recommendedName>
        <fullName evidence="1">Importin N-terminal domain-containing protein</fullName>
    </recommendedName>
</protein>
<evidence type="ECO:0000259" key="1">
    <source>
        <dbReference type="PROSITE" id="PS50166"/>
    </source>
</evidence>
<dbReference type="PROSITE" id="PS50166">
    <property type="entry name" value="IMPORTIN_B_NT"/>
    <property type="match status" value="1"/>
</dbReference>
<evidence type="ECO:0000313" key="3">
    <source>
        <dbReference type="Proteomes" id="UP001497525"/>
    </source>
</evidence>
<reference evidence="2" key="1">
    <citation type="submission" date="2024-06" db="EMBL/GenBank/DDBJ databases">
        <authorList>
            <person name="Liu X."/>
            <person name="Lenzi L."/>
            <person name="Haldenby T S."/>
            <person name="Uol C."/>
        </authorList>
    </citation>
    <scope>NUCLEOTIDE SEQUENCE</scope>
</reference>
<comment type="caution">
    <text evidence="2">The sequence shown here is derived from an EMBL/GenBank/DDBJ whole genome shotgun (WGS) entry which is preliminary data.</text>
</comment>
<dbReference type="InterPro" id="IPR016024">
    <property type="entry name" value="ARM-type_fold"/>
</dbReference>
<dbReference type="GO" id="GO:0031267">
    <property type="term" value="F:small GTPase binding"/>
    <property type="evidence" value="ECO:0007669"/>
    <property type="project" value="InterPro"/>
</dbReference>
<sequence>MLLDLINLLNSAASDDPNVVIAAGQQLVMFTSGDSSPQFCVTLSSAVFSCEQTQLTDNGRFVGLIHLKNMITDGRVWRGLDQPDRELVKTHLLNYLASGQNTDENLNRVEQIPRIGPCTCSILCRLIKTEWMSSDWSDSVWGDLIKWCAWRSLRLSLRAISSFRLPARRRAFLTLIRRLLPRLVTIWSEVETSSKNSVIECSTRLTHLLYTCLTGPGIHPQSGPFLLDGELAWLMSTLLAHSFSLLSRLCLADTELGSVYCPKRLMRRLTKLILAAMLSASPDVRGEFVVFILSHSVGLLCSVSGHSSVSINNQENGGGCLDKKSAVWLLGLLYGLLCTPKAGYGPPLILSENGISELIKWLWTPFDSEYSSTPLGNNLGRLMIALIRTQFMLSDVEVTSLATDPESCLSTGGLCRSVELSTQEPSSVTSECVSALSIWDVDGQAQELAGMELQSLLGLQGADQQLPAVDPCRQLIELMWTLLIRQYGSETEAMFFYLIEELHASCSSAVQFEAIMRIVQLCLPYAGSNVEWITLTDNLLTNGLHFVSSRLPVSDEPANVRQACELIVLITRLLCLFVRYAMHCTSPDHSLDAQCDVVLSHLIGYLNANKTSAIQVGPKSYALCVRLGAAHSLAWLLAQPTFPSKSLTPYLNPLFNGLFTLIQDASECETRVYVLGVLCNLIETADLIGDPELATSMLGLLDQLWKLEDQGSALRAHVLDAVSILLSALNASEEVEDRLISFRSSLQAPVASLIRTSLEQVHNNGSGSEALFEPALRLWNSLVTGEGAMWSSAMGSLMSLLVGRQTNPDSGGDDGGASRTLSEPLLNRLDTSEQAQIFFSIARGSLVLAYKDGPQTLANFLQRWTEPFWSVILLESAPQPVASSTAAGSMNVHGLLNYLFSHAATVGDEDNQQDDESQCRLEELKLLTLWMSIYLDQMICAPGPSSSSLIAFQFPPSFAGLLLLAGRQCLTRAPIDAHEDICPKATQLGLGLLARLAVSPDRWLSLLQLIRCVHTSEDAPDQVNTILSSFADTKPFSLTNISQDELTRLLAYVLERWLARADSLTEAIDRRCFAVVSLMALRYCACDRSSDAAAAAATDPSSLDVLAVHDTVHAKWLEPVVNLCIQVLFDEDRVHSDAGSQLYSSHPSVLATRDGLKCRMRSEFAAWEDRVGGPYYADALFRCHVDPVLRSQLHSQLSD</sequence>
<feature type="domain" description="Importin N-terminal" evidence="1">
    <location>
        <begin position="23"/>
        <end position="98"/>
    </location>
</feature>